<dbReference type="PATRIC" id="fig|706587.4.peg.912"/>
<dbReference type="EMBL" id="CP003360">
    <property type="protein sequence ID" value="AFM23527.1"/>
    <property type="molecule type" value="Genomic_DNA"/>
</dbReference>
<dbReference type="InterPro" id="IPR013767">
    <property type="entry name" value="PAS_fold"/>
</dbReference>
<evidence type="ECO:0000256" key="3">
    <source>
        <dbReference type="ARBA" id="ARBA00023015"/>
    </source>
</evidence>
<evidence type="ECO:0000256" key="1">
    <source>
        <dbReference type="ARBA" id="ARBA00022741"/>
    </source>
</evidence>
<dbReference type="PROSITE" id="PS00675">
    <property type="entry name" value="SIGMA54_INTERACT_1"/>
    <property type="match status" value="1"/>
</dbReference>
<dbReference type="Gene3D" id="1.10.10.60">
    <property type="entry name" value="Homeodomain-like"/>
    <property type="match status" value="1"/>
</dbReference>
<evidence type="ECO:0000259" key="6">
    <source>
        <dbReference type="PROSITE" id="PS50045"/>
    </source>
</evidence>
<dbReference type="OrthoDB" id="9814761at2"/>
<dbReference type="InterPro" id="IPR009057">
    <property type="entry name" value="Homeodomain-like_sf"/>
</dbReference>
<gene>
    <name evidence="8" type="ordered locus">Desti_0803</name>
</gene>
<name>I4C1T6_DESTA</name>
<dbReference type="Gene3D" id="1.10.8.60">
    <property type="match status" value="1"/>
</dbReference>
<keyword evidence="1" id="KW-0547">Nucleotide-binding</keyword>
<feature type="domain" description="Sigma-54 factor interaction" evidence="6">
    <location>
        <begin position="348"/>
        <end position="578"/>
    </location>
</feature>
<sequence>MLDTVERFNSIYSEWRKFVRGGEVDRSIISALVLDAWERCKSKGVDPYLVSIPLVLEGKALDDLLETNSELIEISRPFMEHLYEFVKGSSFVVALADADGFLIQLVGDDHILQSIKQGQFVVGACWREEIAGSNGVGTVLALRKPLQICGCEHYCINSRRWTCSGAPIRNSEGHLVGVIDMTGHHELAHPHTLGMVVASATAIQNEYRFRKALAECQIADSFQRTVISSIPEIIIAIDTDGTISLMNNNAKKLFGSHPDGHPAMNINSLWQRNNSKLLDHINNNDSLTDIEVRIQFKNSFADFTLTCNPIVSMNKVIGKLIILNEIKRARTLATRMMGAQANFQFEDVIGNHPDFLATVELARIATQIDSNVLLLGESGTGKDIFAQAIHNGSRRSDGPYVAVNCVTIPRDLISSELFGYSDGAFTGSRKGGCPGKFELAEGGTIFLDEIGDAPLELQTALLRIIEDKSIIRVGGTRVTKINVRIIAATNRNLKEEVRKGTFREDLYYRLNAFTLQMIPLRKRKTDIPFLVDSFLRRISMSMGKEIIAVDNDVLEKFMQYHWPGNVRELQNVLERMMNIAPTNRLTSCLLPSEIVDERLSNDSDYATERIDSVERELVLRLLKSTLSKNEIAKKLGISRSTLYRKLEKYGHDR</sequence>
<dbReference type="PROSITE" id="PS50112">
    <property type="entry name" value="PAS"/>
    <property type="match status" value="1"/>
</dbReference>
<dbReference type="InterPro" id="IPR025944">
    <property type="entry name" value="Sigma_54_int_dom_CS"/>
</dbReference>
<dbReference type="Pfam" id="PF02954">
    <property type="entry name" value="HTH_8"/>
    <property type="match status" value="1"/>
</dbReference>
<dbReference type="PROSITE" id="PS50045">
    <property type="entry name" value="SIGMA54_INTERACT_4"/>
    <property type="match status" value="1"/>
</dbReference>
<dbReference type="FunFam" id="3.40.50.300:FF:000006">
    <property type="entry name" value="DNA-binding transcriptional regulator NtrC"/>
    <property type="match status" value="1"/>
</dbReference>
<dbReference type="InterPro" id="IPR035965">
    <property type="entry name" value="PAS-like_dom_sf"/>
</dbReference>
<dbReference type="InterPro" id="IPR025662">
    <property type="entry name" value="Sigma_54_int_dom_ATP-bd_1"/>
</dbReference>
<dbReference type="InterPro" id="IPR002197">
    <property type="entry name" value="HTH_Fis"/>
</dbReference>
<dbReference type="KEGG" id="dti:Desti_0803"/>
<dbReference type="SUPFAM" id="SSF55785">
    <property type="entry name" value="PYP-like sensor domain (PAS domain)"/>
    <property type="match status" value="1"/>
</dbReference>
<keyword evidence="4" id="KW-0238">DNA-binding</keyword>
<dbReference type="PANTHER" id="PTHR32071">
    <property type="entry name" value="TRANSCRIPTIONAL REGULATORY PROTEIN"/>
    <property type="match status" value="1"/>
</dbReference>
<dbReference type="SUPFAM" id="SSF55781">
    <property type="entry name" value="GAF domain-like"/>
    <property type="match status" value="1"/>
</dbReference>
<dbReference type="InterPro" id="IPR003593">
    <property type="entry name" value="AAA+_ATPase"/>
</dbReference>
<dbReference type="Gene3D" id="3.30.450.40">
    <property type="match status" value="1"/>
</dbReference>
<dbReference type="GO" id="GO:0005524">
    <property type="term" value="F:ATP binding"/>
    <property type="evidence" value="ECO:0007669"/>
    <property type="project" value="UniProtKB-KW"/>
</dbReference>
<keyword evidence="2" id="KW-0067">ATP-binding</keyword>
<dbReference type="GO" id="GO:0043565">
    <property type="term" value="F:sequence-specific DNA binding"/>
    <property type="evidence" value="ECO:0007669"/>
    <property type="project" value="InterPro"/>
</dbReference>
<protein>
    <submittedName>
        <fullName evidence="8">Transcriptional activator of acetoin/glycerol metabolism</fullName>
    </submittedName>
</protein>
<evidence type="ECO:0000256" key="4">
    <source>
        <dbReference type="ARBA" id="ARBA00023125"/>
    </source>
</evidence>
<proteinExistence type="predicted"/>
<dbReference type="PROSITE" id="PS00688">
    <property type="entry name" value="SIGMA54_INTERACT_3"/>
    <property type="match status" value="1"/>
</dbReference>
<dbReference type="Pfam" id="PF00989">
    <property type="entry name" value="PAS"/>
    <property type="match status" value="1"/>
</dbReference>
<dbReference type="PANTHER" id="PTHR32071:SF57">
    <property type="entry name" value="C4-DICARBOXYLATE TRANSPORT TRANSCRIPTIONAL REGULATORY PROTEIN DCTD"/>
    <property type="match status" value="1"/>
</dbReference>
<evidence type="ECO:0000259" key="7">
    <source>
        <dbReference type="PROSITE" id="PS50112"/>
    </source>
</evidence>
<accession>I4C1T6</accession>
<dbReference type="InterPro" id="IPR029016">
    <property type="entry name" value="GAF-like_dom_sf"/>
</dbReference>
<evidence type="ECO:0000256" key="5">
    <source>
        <dbReference type="ARBA" id="ARBA00023163"/>
    </source>
</evidence>
<dbReference type="STRING" id="706587.Desti_0803"/>
<dbReference type="AlphaFoldDB" id="I4C1T6"/>
<dbReference type="SUPFAM" id="SSF46689">
    <property type="entry name" value="Homeodomain-like"/>
    <property type="match status" value="1"/>
</dbReference>
<dbReference type="eggNOG" id="COG3284">
    <property type="taxonomic scope" value="Bacteria"/>
</dbReference>
<dbReference type="InterPro" id="IPR058031">
    <property type="entry name" value="AAA_lid_NorR"/>
</dbReference>
<dbReference type="InterPro" id="IPR002078">
    <property type="entry name" value="Sigma_54_int"/>
</dbReference>
<dbReference type="SUPFAM" id="SSF52540">
    <property type="entry name" value="P-loop containing nucleoside triphosphate hydrolases"/>
    <property type="match status" value="1"/>
</dbReference>
<dbReference type="Pfam" id="PF25601">
    <property type="entry name" value="AAA_lid_14"/>
    <property type="match status" value="1"/>
</dbReference>
<feature type="domain" description="PAS" evidence="7">
    <location>
        <begin position="219"/>
        <end position="255"/>
    </location>
</feature>
<dbReference type="InterPro" id="IPR027417">
    <property type="entry name" value="P-loop_NTPase"/>
</dbReference>
<dbReference type="Gene3D" id="3.30.450.20">
    <property type="entry name" value="PAS domain"/>
    <property type="match status" value="1"/>
</dbReference>
<evidence type="ECO:0000313" key="9">
    <source>
        <dbReference type="Proteomes" id="UP000006055"/>
    </source>
</evidence>
<organism evidence="8 9">
    <name type="scientific">Desulfomonile tiedjei (strain ATCC 49306 / DSM 6799 / DCB-1)</name>
    <dbReference type="NCBI Taxonomy" id="706587"/>
    <lineage>
        <taxon>Bacteria</taxon>
        <taxon>Pseudomonadati</taxon>
        <taxon>Thermodesulfobacteriota</taxon>
        <taxon>Desulfomonilia</taxon>
        <taxon>Desulfomonilales</taxon>
        <taxon>Desulfomonilaceae</taxon>
        <taxon>Desulfomonile</taxon>
    </lineage>
</organism>
<reference evidence="9" key="1">
    <citation type="submission" date="2012-06" db="EMBL/GenBank/DDBJ databases">
        <title>Complete sequence of chromosome of Desulfomonile tiedjei DSM 6799.</title>
        <authorList>
            <person name="Lucas S."/>
            <person name="Copeland A."/>
            <person name="Lapidus A."/>
            <person name="Glavina del Rio T."/>
            <person name="Dalin E."/>
            <person name="Tice H."/>
            <person name="Bruce D."/>
            <person name="Goodwin L."/>
            <person name="Pitluck S."/>
            <person name="Peters L."/>
            <person name="Ovchinnikova G."/>
            <person name="Zeytun A."/>
            <person name="Lu M."/>
            <person name="Kyrpides N."/>
            <person name="Mavromatis K."/>
            <person name="Ivanova N."/>
            <person name="Brettin T."/>
            <person name="Detter J.C."/>
            <person name="Han C."/>
            <person name="Larimer F."/>
            <person name="Land M."/>
            <person name="Hauser L."/>
            <person name="Markowitz V."/>
            <person name="Cheng J.-F."/>
            <person name="Hugenholtz P."/>
            <person name="Woyke T."/>
            <person name="Wu D."/>
            <person name="Spring S."/>
            <person name="Schroeder M."/>
            <person name="Brambilla E."/>
            <person name="Klenk H.-P."/>
            <person name="Eisen J.A."/>
        </authorList>
    </citation>
    <scope>NUCLEOTIDE SEQUENCE [LARGE SCALE GENOMIC DNA]</scope>
    <source>
        <strain evidence="9">ATCC 49306 / DSM 6799 / DCB-1</strain>
    </source>
</reference>
<keyword evidence="3" id="KW-0805">Transcription regulation</keyword>
<dbReference type="Proteomes" id="UP000006055">
    <property type="component" value="Chromosome"/>
</dbReference>
<dbReference type="InterPro" id="IPR025943">
    <property type="entry name" value="Sigma_54_int_dom_ATP-bd_2"/>
</dbReference>
<dbReference type="Gene3D" id="3.40.50.300">
    <property type="entry name" value="P-loop containing nucleotide triphosphate hydrolases"/>
    <property type="match status" value="1"/>
</dbReference>
<dbReference type="InterPro" id="IPR000014">
    <property type="entry name" value="PAS"/>
</dbReference>
<dbReference type="CDD" id="cd00009">
    <property type="entry name" value="AAA"/>
    <property type="match status" value="1"/>
</dbReference>
<dbReference type="InterPro" id="IPR003018">
    <property type="entry name" value="GAF"/>
</dbReference>
<dbReference type="RefSeq" id="WP_014808683.1">
    <property type="nucleotide sequence ID" value="NC_018025.1"/>
</dbReference>
<dbReference type="GO" id="GO:0006355">
    <property type="term" value="P:regulation of DNA-templated transcription"/>
    <property type="evidence" value="ECO:0007669"/>
    <property type="project" value="InterPro"/>
</dbReference>
<dbReference type="PROSITE" id="PS00676">
    <property type="entry name" value="SIGMA54_INTERACT_2"/>
    <property type="match status" value="1"/>
</dbReference>
<evidence type="ECO:0000313" key="8">
    <source>
        <dbReference type="EMBL" id="AFM23527.1"/>
    </source>
</evidence>
<dbReference type="SMART" id="SM00382">
    <property type="entry name" value="AAA"/>
    <property type="match status" value="1"/>
</dbReference>
<dbReference type="HOGENOM" id="CLU_000445_8_12_7"/>
<keyword evidence="9" id="KW-1185">Reference proteome</keyword>
<dbReference type="Pfam" id="PF01590">
    <property type="entry name" value="GAF"/>
    <property type="match status" value="1"/>
</dbReference>
<evidence type="ECO:0000256" key="2">
    <source>
        <dbReference type="ARBA" id="ARBA00022840"/>
    </source>
</evidence>
<dbReference type="Pfam" id="PF00158">
    <property type="entry name" value="Sigma54_activat"/>
    <property type="match status" value="1"/>
</dbReference>
<keyword evidence="5" id="KW-0804">Transcription</keyword>